<evidence type="ECO:0000256" key="1">
    <source>
        <dbReference type="ARBA" id="ARBA00004442"/>
    </source>
</evidence>
<dbReference type="GO" id="GO:0015628">
    <property type="term" value="P:protein secretion by the type II secretion system"/>
    <property type="evidence" value="ECO:0007669"/>
    <property type="project" value="InterPro"/>
</dbReference>
<dbReference type="InterPro" id="IPR001775">
    <property type="entry name" value="GspD/PilQ"/>
</dbReference>
<comment type="similarity">
    <text evidence="2">Belongs to the bacterial secretin family. GSP D subfamily.</text>
</comment>
<name>A0A8J6TQK7_9BACT</name>
<evidence type="ECO:0000256" key="4">
    <source>
        <dbReference type="ARBA" id="ARBA00022452"/>
    </source>
</evidence>
<feature type="domain" description="NolW-like" evidence="13">
    <location>
        <begin position="139"/>
        <end position="198"/>
    </location>
</feature>
<keyword evidence="9" id="KW-0998">Cell outer membrane</keyword>
<dbReference type="Pfam" id="PF21305">
    <property type="entry name" value="type_II_gspD_N0"/>
    <property type="match status" value="1"/>
</dbReference>
<dbReference type="GO" id="GO:0015627">
    <property type="term" value="C:type II protein secretion system complex"/>
    <property type="evidence" value="ECO:0007669"/>
    <property type="project" value="InterPro"/>
</dbReference>
<comment type="caution">
    <text evidence="15">The sequence shown here is derived from an EMBL/GenBank/DDBJ whole genome shotgun (WGS) entry which is preliminary data.</text>
</comment>
<keyword evidence="3 10" id="KW-0813">Transport</keyword>
<dbReference type="AlphaFoldDB" id="A0A8J6TQK7"/>
<evidence type="ECO:0000313" key="16">
    <source>
        <dbReference type="Proteomes" id="UP000605201"/>
    </source>
</evidence>
<dbReference type="Gene3D" id="3.30.1370.120">
    <property type="match status" value="3"/>
</dbReference>
<evidence type="ECO:0000256" key="10">
    <source>
        <dbReference type="RuleBase" id="RU004004"/>
    </source>
</evidence>
<feature type="domain" description="NolW-like" evidence="13">
    <location>
        <begin position="205"/>
        <end position="273"/>
    </location>
</feature>
<evidence type="ECO:0000256" key="9">
    <source>
        <dbReference type="ARBA" id="ARBA00023237"/>
    </source>
</evidence>
<keyword evidence="5" id="KW-0812">Transmembrane</keyword>
<evidence type="ECO:0000256" key="5">
    <source>
        <dbReference type="ARBA" id="ARBA00022692"/>
    </source>
</evidence>
<dbReference type="NCBIfam" id="TIGR02517">
    <property type="entry name" value="type_II_gspD"/>
    <property type="match status" value="1"/>
</dbReference>
<proteinExistence type="inferred from homology"/>
<dbReference type="Pfam" id="PF03958">
    <property type="entry name" value="Secretin_N"/>
    <property type="match status" value="3"/>
</dbReference>
<gene>
    <name evidence="15" type="primary">gspD</name>
    <name evidence="15" type="ORF">H8D96_04915</name>
</gene>
<dbReference type="InterPro" id="IPR005644">
    <property type="entry name" value="NolW-like"/>
</dbReference>
<dbReference type="InterPro" id="IPR013356">
    <property type="entry name" value="T2SS_GspD"/>
</dbReference>
<evidence type="ECO:0000259" key="12">
    <source>
        <dbReference type="Pfam" id="PF00263"/>
    </source>
</evidence>
<dbReference type="GO" id="GO:0009279">
    <property type="term" value="C:cell outer membrane"/>
    <property type="evidence" value="ECO:0007669"/>
    <property type="project" value="UniProtKB-SubCell"/>
</dbReference>
<feature type="signal peptide" evidence="11">
    <location>
        <begin position="1"/>
        <end position="24"/>
    </location>
</feature>
<dbReference type="PANTHER" id="PTHR30332:SF24">
    <property type="entry name" value="SECRETIN GSPD-RELATED"/>
    <property type="match status" value="1"/>
</dbReference>
<evidence type="ECO:0000256" key="3">
    <source>
        <dbReference type="ARBA" id="ARBA00022448"/>
    </source>
</evidence>
<feature type="domain" description="Type II/III secretion system secretin-like" evidence="12">
    <location>
        <begin position="442"/>
        <end position="602"/>
    </location>
</feature>
<evidence type="ECO:0000256" key="8">
    <source>
        <dbReference type="ARBA" id="ARBA00023136"/>
    </source>
</evidence>
<organism evidence="15 16">
    <name type="scientific">Candidatus Desulfatibia vada</name>
    <dbReference type="NCBI Taxonomy" id="2841696"/>
    <lineage>
        <taxon>Bacteria</taxon>
        <taxon>Pseudomonadati</taxon>
        <taxon>Thermodesulfobacteriota</taxon>
        <taxon>Desulfobacteria</taxon>
        <taxon>Desulfobacterales</taxon>
        <taxon>Desulfobacterales incertae sedis</taxon>
        <taxon>Candidatus Desulfatibia</taxon>
    </lineage>
</organism>
<evidence type="ECO:0000259" key="13">
    <source>
        <dbReference type="Pfam" id="PF03958"/>
    </source>
</evidence>
<evidence type="ECO:0000256" key="6">
    <source>
        <dbReference type="ARBA" id="ARBA00022729"/>
    </source>
</evidence>
<protein>
    <submittedName>
        <fullName evidence="15">Type II secretion system secretin GspD</fullName>
    </submittedName>
</protein>
<feature type="domain" description="NolW-like" evidence="13">
    <location>
        <begin position="281"/>
        <end position="355"/>
    </location>
</feature>
<sequence>MHSKIILCLFVCFFLVLSPLTAINASARDAGDAEQSERFVSIDFNNVDINVFIKFISELTAKNFVVDQRVKGKVTIISPAKISVKEAYKVFESVLEVHGFTTIKAGEVTKIVPSPDARSKNIETRLKEEADSPEDKVVTQLIPLRYASPEEIKRLFAPLISKNSVILAYPPTNMLIVTDVYSNIKRLLRILHAIDVSGMGQELSVIPLEYANANEFVKILNSIFQAKGRPKDKDSGTSVQFVADERTNAIIVLASEVETVRIKKLIQMLDKETPRGKEKIRVYYLENAKAEDLAKVLQALPTKTGAAAKGQKAPLVSQKVTITADKATNSLIIIGDKDDYLILEDIIKKLDIPRSMVYIESLIVEVNVGKEFNLGVQWQAGGKTQLGGKDAAFGGGYRPEDSIITTPLETLPSLKGFSLGIFSESLTIGGITFPNLAAVVQAYKKDKDVHFLSTPQILTTDNEEATIIVGKNIPFQTRSTADAGTETYSSYEYKDVGITLKITPQISKDRLVRLNISQEVTKLESTTDFRPTTLKRSIETTVIIKDKSTVVIGGLIDDSFTKITYKTPCLGDIPLFGMLFSSVSKAGEKSNLYVFITPHVIENAAEAEEIYKNKKDDMDKIKEGKIKMYQWDWDKFDAQE</sequence>
<evidence type="ECO:0000256" key="7">
    <source>
        <dbReference type="ARBA" id="ARBA00022927"/>
    </source>
</evidence>
<evidence type="ECO:0000256" key="11">
    <source>
        <dbReference type="SAM" id="SignalP"/>
    </source>
</evidence>
<keyword evidence="4" id="KW-1134">Transmembrane beta strand</keyword>
<reference evidence="15 16" key="1">
    <citation type="submission" date="2020-08" db="EMBL/GenBank/DDBJ databases">
        <title>Bridging the membrane lipid divide: bacteria of the FCB group superphylum have the potential to synthesize archaeal ether lipids.</title>
        <authorList>
            <person name="Villanueva L."/>
            <person name="Von Meijenfeldt F.A.B."/>
            <person name="Westbye A.B."/>
            <person name="Yadav S."/>
            <person name="Hopmans E.C."/>
            <person name="Dutilh B.E."/>
            <person name="Sinninghe Damste J.S."/>
        </authorList>
    </citation>
    <scope>NUCLEOTIDE SEQUENCE [LARGE SCALE GENOMIC DNA]</scope>
    <source>
        <strain evidence="15">NIOZ-UU17</strain>
    </source>
</reference>
<evidence type="ECO:0000313" key="15">
    <source>
        <dbReference type="EMBL" id="MBC8431240.1"/>
    </source>
</evidence>
<dbReference type="InterPro" id="IPR038591">
    <property type="entry name" value="NolW-like_sf"/>
</dbReference>
<keyword evidence="8" id="KW-0472">Membrane</keyword>
<dbReference type="InterPro" id="IPR050810">
    <property type="entry name" value="Bact_Secretion_Sys_Channel"/>
</dbReference>
<keyword evidence="7" id="KW-0653">Protein transport</keyword>
<comment type="subcellular location">
    <subcellularLocation>
        <location evidence="1 10">Cell outer membrane</location>
    </subcellularLocation>
</comment>
<dbReference type="InterPro" id="IPR049371">
    <property type="entry name" value="GspD-like_N0"/>
</dbReference>
<evidence type="ECO:0000256" key="2">
    <source>
        <dbReference type="ARBA" id="ARBA00006980"/>
    </source>
</evidence>
<dbReference type="EMBL" id="JACNIG010000123">
    <property type="protein sequence ID" value="MBC8431240.1"/>
    <property type="molecule type" value="Genomic_DNA"/>
</dbReference>
<dbReference type="Proteomes" id="UP000605201">
    <property type="component" value="Unassembled WGS sequence"/>
</dbReference>
<dbReference type="PRINTS" id="PR00811">
    <property type="entry name" value="BCTERIALGSPD"/>
</dbReference>
<accession>A0A8J6TQK7</accession>
<evidence type="ECO:0000259" key="14">
    <source>
        <dbReference type="Pfam" id="PF21305"/>
    </source>
</evidence>
<keyword evidence="6 11" id="KW-0732">Signal</keyword>
<dbReference type="Pfam" id="PF00263">
    <property type="entry name" value="Secretin"/>
    <property type="match status" value="1"/>
</dbReference>
<dbReference type="PANTHER" id="PTHR30332">
    <property type="entry name" value="PROBABLE GENERAL SECRETION PATHWAY PROTEIN D"/>
    <property type="match status" value="1"/>
</dbReference>
<feature type="chain" id="PRO_5035216478" evidence="11">
    <location>
        <begin position="25"/>
        <end position="640"/>
    </location>
</feature>
<dbReference type="InterPro" id="IPR004846">
    <property type="entry name" value="T2SS/T3SS_dom"/>
</dbReference>
<feature type="domain" description="GspD-like N0" evidence="14">
    <location>
        <begin position="42"/>
        <end position="111"/>
    </location>
</feature>